<reference evidence="1 2" key="1">
    <citation type="submission" date="2014-04" db="EMBL/GenBank/DDBJ databases">
        <title>Evolutionary Origins and Diversification of the Mycorrhizal Mutualists.</title>
        <authorList>
            <consortium name="DOE Joint Genome Institute"/>
            <consortium name="Mycorrhizal Genomics Consortium"/>
            <person name="Kohler A."/>
            <person name="Kuo A."/>
            <person name="Nagy L.G."/>
            <person name="Floudas D."/>
            <person name="Copeland A."/>
            <person name="Barry K.W."/>
            <person name="Cichocki N."/>
            <person name="Veneault-Fourrey C."/>
            <person name="LaButti K."/>
            <person name="Lindquist E.A."/>
            <person name="Lipzen A."/>
            <person name="Lundell T."/>
            <person name="Morin E."/>
            <person name="Murat C."/>
            <person name="Riley R."/>
            <person name="Ohm R."/>
            <person name="Sun H."/>
            <person name="Tunlid A."/>
            <person name="Henrissat B."/>
            <person name="Grigoriev I.V."/>
            <person name="Hibbett D.S."/>
            <person name="Martin F."/>
        </authorList>
    </citation>
    <scope>NUCLEOTIDE SEQUENCE [LARGE SCALE GENOMIC DNA]</scope>
    <source>
        <strain evidence="1 2">Koide BX008</strain>
    </source>
</reference>
<evidence type="ECO:0000313" key="2">
    <source>
        <dbReference type="Proteomes" id="UP000054549"/>
    </source>
</evidence>
<dbReference type="InParanoid" id="A0A0C2T2V2"/>
<organism evidence="1 2">
    <name type="scientific">Amanita muscaria (strain Koide BX008)</name>
    <dbReference type="NCBI Taxonomy" id="946122"/>
    <lineage>
        <taxon>Eukaryota</taxon>
        <taxon>Fungi</taxon>
        <taxon>Dikarya</taxon>
        <taxon>Basidiomycota</taxon>
        <taxon>Agaricomycotina</taxon>
        <taxon>Agaricomycetes</taxon>
        <taxon>Agaricomycetidae</taxon>
        <taxon>Agaricales</taxon>
        <taxon>Pluteineae</taxon>
        <taxon>Amanitaceae</taxon>
        <taxon>Amanita</taxon>
    </lineage>
</organism>
<gene>
    <name evidence="1" type="ORF">M378DRAFT_156260</name>
</gene>
<dbReference type="Proteomes" id="UP000054549">
    <property type="component" value="Unassembled WGS sequence"/>
</dbReference>
<accession>A0A0C2T2V2</accession>
<sequence length="70" mass="7936">MSILKLPIEQIGSGRSQMIMIRYFERKGSDAGKKALNRAKNAMALVRSLGATNRRKPFYTKPYCTCLQQV</sequence>
<proteinExistence type="predicted"/>
<evidence type="ECO:0000313" key="1">
    <source>
        <dbReference type="EMBL" id="KIL70190.1"/>
    </source>
</evidence>
<dbReference type="HOGENOM" id="CLU_2757260_0_0_1"/>
<dbReference type="EMBL" id="KN818224">
    <property type="protein sequence ID" value="KIL70190.1"/>
    <property type="molecule type" value="Genomic_DNA"/>
</dbReference>
<protein>
    <submittedName>
        <fullName evidence="1">Uncharacterized protein</fullName>
    </submittedName>
</protein>
<name>A0A0C2T2V2_AMAMK</name>
<dbReference type="AlphaFoldDB" id="A0A0C2T2V2"/>
<keyword evidence="2" id="KW-1185">Reference proteome</keyword>